<reference evidence="5 6" key="1">
    <citation type="journal article" date="2011" name="Mol. Biol. Evol.">
        <title>Comparative genomic analysis of fruiting body formation in Myxococcales.</title>
        <authorList>
            <person name="Huntley S."/>
            <person name="Hamann N."/>
            <person name="Wegener-Feldbrugge S."/>
            <person name="Treuner-Lange A."/>
            <person name="Kube M."/>
            <person name="Reinhardt R."/>
            <person name="Klages S."/>
            <person name="Muller R."/>
            <person name="Ronning C.M."/>
            <person name="Nierman W.C."/>
            <person name="Sogaard-Andersen L."/>
        </authorList>
    </citation>
    <scope>NUCLEOTIDE SEQUENCE [LARGE SCALE GENOMIC DNA]</scope>
    <source>
        <strain evidence="5 6">DW4/3-1</strain>
    </source>
</reference>
<protein>
    <submittedName>
        <fullName evidence="5">Glycoside hydrolase, family 43</fullName>
    </submittedName>
</protein>
<dbReference type="InterPro" id="IPR051795">
    <property type="entry name" value="Glycosyl_Hydrlase_43"/>
</dbReference>
<organism evidence="5 6">
    <name type="scientific">Stigmatella aurantiaca (strain DW4/3-1)</name>
    <dbReference type="NCBI Taxonomy" id="378806"/>
    <lineage>
        <taxon>Bacteria</taxon>
        <taxon>Pseudomonadati</taxon>
        <taxon>Myxococcota</taxon>
        <taxon>Myxococcia</taxon>
        <taxon>Myxococcales</taxon>
        <taxon>Cystobacterineae</taxon>
        <taxon>Archangiaceae</taxon>
        <taxon>Stigmatella</taxon>
    </lineage>
</organism>
<dbReference type="PANTHER" id="PTHR42812:SF5">
    <property type="entry name" value="ENDO-ARABINASE"/>
    <property type="match status" value="1"/>
</dbReference>
<dbReference type="KEGG" id="sur:STAUR_7631"/>
<dbReference type="Gene3D" id="2.115.10.20">
    <property type="entry name" value="Glycosyl hydrolase domain, family 43"/>
    <property type="match status" value="1"/>
</dbReference>
<dbReference type="OrthoDB" id="9801455at2"/>
<dbReference type="SUPFAM" id="SSF75005">
    <property type="entry name" value="Arabinanase/levansucrase/invertase"/>
    <property type="match status" value="1"/>
</dbReference>
<dbReference type="AlphaFoldDB" id="E3FIN9"/>
<proteinExistence type="inferred from homology"/>
<dbReference type="eggNOG" id="COG3507">
    <property type="taxonomic scope" value="Bacteria"/>
</dbReference>
<evidence type="ECO:0000256" key="1">
    <source>
        <dbReference type="ARBA" id="ARBA00009865"/>
    </source>
</evidence>
<evidence type="ECO:0000313" key="6">
    <source>
        <dbReference type="Proteomes" id="UP000001351"/>
    </source>
</evidence>
<evidence type="ECO:0000256" key="3">
    <source>
        <dbReference type="ARBA" id="ARBA00023295"/>
    </source>
</evidence>
<dbReference type="Pfam" id="PF04616">
    <property type="entry name" value="Glyco_hydro_43"/>
    <property type="match status" value="1"/>
</dbReference>
<dbReference type="GO" id="GO:0004553">
    <property type="term" value="F:hydrolase activity, hydrolyzing O-glycosyl compounds"/>
    <property type="evidence" value="ECO:0007669"/>
    <property type="project" value="InterPro"/>
</dbReference>
<dbReference type="Proteomes" id="UP000001351">
    <property type="component" value="Chromosome"/>
</dbReference>
<dbReference type="InterPro" id="IPR006710">
    <property type="entry name" value="Glyco_hydro_43"/>
</dbReference>
<evidence type="ECO:0000256" key="2">
    <source>
        <dbReference type="ARBA" id="ARBA00022801"/>
    </source>
</evidence>
<keyword evidence="3 4" id="KW-0326">Glycosidase</keyword>
<keyword evidence="2 4" id="KW-0378">Hydrolase</keyword>
<name>E3FIN9_STIAD</name>
<dbReference type="InterPro" id="IPR023296">
    <property type="entry name" value="Glyco_hydro_beta-prop_sf"/>
</dbReference>
<dbReference type="PROSITE" id="PS51257">
    <property type="entry name" value="PROKAR_LIPOPROTEIN"/>
    <property type="match status" value="1"/>
</dbReference>
<gene>
    <name evidence="5" type="ordered locus">STAUR_7631</name>
</gene>
<dbReference type="GO" id="GO:0005975">
    <property type="term" value="P:carbohydrate metabolic process"/>
    <property type="evidence" value="ECO:0007669"/>
    <property type="project" value="InterPro"/>
</dbReference>
<keyword evidence="6" id="KW-1185">Reference proteome</keyword>
<dbReference type="CAZy" id="GH43">
    <property type="family name" value="Glycoside Hydrolase Family 43"/>
</dbReference>
<evidence type="ECO:0000313" key="5">
    <source>
        <dbReference type="EMBL" id="ADO75386.1"/>
    </source>
</evidence>
<comment type="similarity">
    <text evidence="1 4">Belongs to the glycosyl hydrolase 43 family.</text>
</comment>
<sequence length="552" mass="60107">MRSRPSWQFLSLLTLTALLGCSGEEGTVAESGPAEPGPQTVKSPLASGWERTLVQPGLADPEVYKENDDLFFLTGTGDSQSLPIYETNDLTAFRLKLSYNPSAADPVYDYCLIWAPDLNKSNGVYILTFSGQRVPNGAACPAAGQEVTTFSATAPDLNLRFGVPQPINPGTPYPRSLISTGCVQEGCNRTVRIDSATYNDPTGRWFYYVWFDRGNNISAFNTAAPGTVYNVTGPALSAIPAQEEGINEAPEIFKRNGIYYLLFSHGWYNSQYAMSYIMADSLPQLTRARAVRRLSQAMRNASGQLIQSHGHNAIVDRRGEYFNFFHVGAFQPAGTFTSRSTYKQRVGFKPDGTMYSLNQVNVRWNHKAGYSYSLDLVLRDGSVVGPCLDVNRLGGTNKVTFDGVCFSANSRMVNKGDIAAMRIFYSNNGVWGSFVEAAYDGVSDDVFLSLPGGTAAFVDLTWNEKQTGAQYSIDVQRRDTGAWVGPCIDVNSVNRALAWTYSGRCTSPGIDVAPSNISAFRICSAVNGDWAHAACGTTAYNGQGMHVPVIIP</sequence>
<dbReference type="EMBL" id="CP002271">
    <property type="protein sequence ID" value="ADO75386.1"/>
    <property type="molecule type" value="Genomic_DNA"/>
</dbReference>
<dbReference type="HOGENOM" id="CLU_493401_0_0_7"/>
<evidence type="ECO:0000256" key="4">
    <source>
        <dbReference type="RuleBase" id="RU361187"/>
    </source>
</evidence>
<dbReference type="PANTHER" id="PTHR42812">
    <property type="entry name" value="BETA-XYLOSIDASE"/>
    <property type="match status" value="1"/>
</dbReference>
<dbReference type="RefSeq" id="WP_013377942.1">
    <property type="nucleotide sequence ID" value="NC_014623.1"/>
</dbReference>
<accession>E3FIN9</accession>
<dbReference type="STRING" id="378806.STAUR_7631"/>